<dbReference type="RefSeq" id="WP_009306316.1">
    <property type="nucleotide sequence ID" value="NZ_JARAVA010000001.1"/>
</dbReference>
<comment type="caution">
    <text evidence="3">The sequence shown here is derived from an EMBL/GenBank/DDBJ whole genome shotgun (WGS) entry which is preliminary data.</text>
</comment>
<dbReference type="Gene3D" id="3.30.70.2450">
    <property type="match status" value="1"/>
</dbReference>
<evidence type="ECO:0000313" key="3">
    <source>
        <dbReference type="EMBL" id="TQE30357.1"/>
    </source>
</evidence>
<sequence length="537" mass="57664">MGSNRDGTDVDGGTGAGVDADVIVVGYGPVGQLLSVLLAAKGHRVLALERWERPYELPRATSFDGETARILATAGIASSFAELGEPADAYDWRNADGKTLLRIEFAQRGRYGWPDATTTHQPNLEAALIARGTELDTLTVVRGHAVTDITEHADHVTVTTGAAGAFTASWVVGCDGANSFVRTHMGVPVTDLGFTYDWLLCDVSLREPRTFTPANVQICDPARPMTMVASGPGHRRWEFMRLPGESVTDLDREEMAWSLLAPFDVTPDNADLLRHHVYGFRALVAERWRAGRLLLAGDAAHLMPPFAGQGMCSGARDVLNLSWKLDLVLRGTADEALLDTYTEERLPHVRELIDTSVQLGKVICVTDPDRAAARDAAMLASPDGGRRSHGPALPLRGGALYRRLGGSPAPPAGEVIPQGTVARGAEEGLFDEVVGRGWVALTAEDPATVFGEGDRALLDALEARIVRIVASGAADASAALVDVDDVYVPYLRRAGARCLLIRPDHHVFGAARSSGEVGRLLADLRRRLLLTETRGTR</sequence>
<gene>
    <name evidence="3" type="ORF">Sipo8835_23820</name>
</gene>
<dbReference type="GO" id="GO:0071949">
    <property type="term" value="F:FAD binding"/>
    <property type="evidence" value="ECO:0007669"/>
    <property type="project" value="InterPro"/>
</dbReference>
<accession>A0AAE8VZX2</accession>
<dbReference type="InterPro" id="IPR050631">
    <property type="entry name" value="PheA/TfdB_FAD_monoxygenase"/>
</dbReference>
<dbReference type="InterPro" id="IPR002938">
    <property type="entry name" value="FAD-bd"/>
</dbReference>
<dbReference type="AlphaFoldDB" id="A0AAE8VZX2"/>
<organism evidence="3 4">
    <name type="scientific">Streptomyces ipomoeae</name>
    <dbReference type="NCBI Taxonomy" id="103232"/>
    <lineage>
        <taxon>Bacteria</taxon>
        <taxon>Bacillati</taxon>
        <taxon>Actinomycetota</taxon>
        <taxon>Actinomycetes</taxon>
        <taxon>Kitasatosporales</taxon>
        <taxon>Streptomycetaceae</taxon>
        <taxon>Streptomyces</taxon>
    </lineage>
</organism>
<evidence type="ECO:0000313" key="4">
    <source>
        <dbReference type="Proteomes" id="UP000318720"/>
    </source>
</evidence>
<dbReference type="SUPFAM" id="SSF51905">
    <property type="entry name" value="FAD/NAD(P)-binding domain"/>
    <property type="match status" value="1"/>
</dbReference>
<dbReference type="GO" id="GO:0008688">
    <property type="term" value="F:3-(3-hydroxyphenyl)propionate hydroxylase activity"/>
    <property type="evidence" value="ECO:0007669"/>
    <property type="project" value="TreeGrafter"/>
</dbReference>
<dbReference type="PRINTS" id="PR00420">
    <property type="entry name" value="RNGMNOXGNASE"/>
</dbReference>
<dbReference type="PANTHER" id="PTHR43476:SF3">
    <property type="entry name" value="FAD-BINDING MONOOXYGENASE"/>
    <property type="match status" value="1"/>
</dbReference>
<evidence type="ECO:0000259" key="2">
    <source>
        <dbReference type="Pfam" id="PF01494"/>
    </source>
</evidence>
<dbReference type="Gene3D" id="3.50.50.60">
    <property type="entry name" value="FAD/NAD(P)-binding domain"/>
    <property type="match status" value="1"/>
</dbReference>
<dbReference type="PANTHER" id="PTHR43476">
    <property type="entry name" value="3-(3-HYDROXY-PHENYL)PROPIONATE/3-HYDROXYCINNAMIC ACID HYDROXYLASE"/>
    <property type="match status" value="1"/>
</dbReference>
<reference evidence="3 4" key="1">
    <citation type="submission" date="2019-03" db="EMBL/GenBank/DDBJ databases">
        <title>Comparative genomic analyses of the sweetpotato soil rot pathogen, Streptomyces ipomoeae.</title>
        <authorList>
            <person name="Ruschel Soares N."/>
            <person name="Badger J.H."/>
            <person name="Huguet-Tapia J.C."/>
            <person name="Clark C.A."/>
            <person name="Pettis G.S."/>
        </authorList>
    </citation>
    <scope>NUCLEOTIDE SEQUENCE [LARGE SCALE GENOMIC DNA]</scope>
    <source>
        <strain evidence="3 4">88-35</strain>
    </source>
</reference>
<proteinExistence type="predicted"/>
<name>A0AAE8VZX2_9ACTN</name>
<dbReference type="InterPro" id="IPR036188">
    <property type="entry name" value="FAD/NAD-bd_sf"/>
</dbReference>
<keyword evidence="1" id="KW-0560">Oxidoreductase</keyword>
<dbReference type="Pfam" id="PF01494">
    <property type="entry name" value="FAD_binding_3"/>
    <property type="match status" value="1"/>
</dbReference>
<evidence type="ECO:0000256" key="1">
    <source>
        <dbReference type="ARBA" id="ARBA00023002"/>
    </source>
</evidence>
<protein>
    <submittedName>
        <fullName evidence="3">Bifunctional 3-(3-hydroxy-phenyl)propionate/3-hydroxycinnamic acid hydroxylase</fullName>
    </submittedName>
</protein>
<dbReference type="NCBIfam" id="NF004829">
    <property type="entry name" value="PRK06183.1-3"/>
    <property type="match status" value="1"/>
</dbReference>
<feature type="domain" description="FAD-binding" evidence="2">
    <location>
        <begin position="19"/>
        <end position="355"/>
    </location>
</feature>
<dbReference type="GO" id="GO:0019622">
    <property type="term" value="P:3-(3-hydroxy)phenylpropionate catabolic process"/>
    <property type="evidence" value="ECO:0007669"/>
    <property type="project" value="TreeGrafter"/>
</dbReference>
<dbReference type="EMBL" id="SPAZ01000194">
    <property type="protein sequence ID" value="TQE30357.1"/>
    <property type="molecule type" value="Genomic_DNA"/>
</dbReference>
<dbReference type="Proteomes" id="UP000318720">
    <property type="component" value="Unassembled WGS sequence"/>
</dbReference>